<feature type="domain" description="Ig-like" evidence="12">
    <location>
        <begin position="1835"/>
        <end position="1946"/>
    </location>
</feature>
<feature type="domain" description="Ig-like" evidence="12">
    <location>
        <begin position="466"/>
        <end position="547"/>
    </location>
</feature>
<dbReference type="InterPro" id="IPR050467">
    <property type="entry name" value="LRFN"/>
</dbReference>
<feature type="compositionally biased region" description="Polar residues" evidence="10">
    <location>
        <begin position="2213"/>
        <end position="2234"/>
    </location>
</feature>
<dbReference type="InterPro" id="IPR013106">
    <property type="entry name" value="Ig_V-set"/>
</dbReference>
<dbReference type="SMART" id="SM00369">
    <property type="entry name" value="LRR_TYP"/>
    <property type="match status" value="5"/>
</dbReference>
<feature type="region of interest" description="Disordered" evidence="10">
    <location>
        <begin position="2351"/>
        <end position="2374"/>
    </location>
</feature>
<evidence type="ECO:0000256" key="10">
    <source>
        <dbReference type="SAM" id="MobiDB-lite"/>
    </source>
</evidence>
<dbReference type="Pfam" id="PF13855">
    <property type="entry name" value="LRR_8"/>
    <property type="match status" value="2"/>
</dbReference>
<dbReference type="SUPFAM" id="SSF48726">
    <property type="entry name" value="Immunoglobulin"/>
    <property type="match status" value="11"/>
</dbReference>
<keyword evidence="3" id="KW-0812">Transmembrane</keyword>
<dbReference type="SMART" id="SM00409">
    <property type="entry name" value="IG"/>
    <property type="match status" value="11"/>
</dbReference>
<evidence type="ECO:0000256" key="1">
    <source>
        <dbReference type="ARBA" id="ARBA00004167"/>
    </source>
</evidence>
<evidence type="ECO:0000256" key="6">
    <source>
        <dbReference type="ARBA" id="ARBA00022989"/>
    </source>
</evidence>
<dbReference type="Pfam" id="PF13927">
    <property type="entry name" value="Ig_3"/>
    <property type="match status" value="4"/>
</dbReference>
<feature type="compositionally biased region" description="Low complexity" evidence="10">
    <location>
        <begin position="2269"/>
        <end position="2286"/>
    </location>
</feature>
<feature type="compositionally biased region" description="Low complexity" evidence="10">
    <location>
        <begin position="1083"/>
        <end position="1101"/>
    </location>
</feature>
<feature type="compositionally biased region" description="Polar residues" evidence="10">
    <location>
        <begin position="1747"/>
        <end position="1761"/>
    </location>
</feature>
<dbReference type="SMART" id="SM00406">
    <property type="entry name" value="IGv"/>
    <property type="match status" value="6"/>
</dbReference>
<dbReference type="Bgee" id="ENSORLG00000016206">
    <property type="expression patterns" value="Expressed in muscle tissue and 8 other cell types or tissues"/>
</dbReference>
<protein>
    <recommendedName>
        <fullName evidence="12">Ig-like domain-containing protein</fullName>
    </recommendedName>
</protein>
<dbReference type="STRING" id="8090.ENSORLP00000035380"/>
<dbReference type="Pfam" id="PF07679">
    <property type="entry name" value="I-set"/>
    <property type="match status" value="5"/>
</dbReference>
<dbReference type="InterPro" id="IPR013098">
    <property type="entry name" value="Ig_I-set"/>
</dbReference>
<evidence type="ECO:0000256" key="4">
    <source>
        <dbReference type="ARBA" id="ARBA00022729"/>
    </source>
</evidence>
<keyword evidence="7" id="KW-0472">Membrane</keyword>
<evidence type="ECO:0000256" key="9">
    <source>
        <dbReference type="ARBA" id="ARBA00023319"/>
    </source>
</evidence>
<dbReference type="FunFam" id="2.60.40.10:FF:001377">
    <property type="entry name" value="Matrix remodeling associated 5"/>
    <property type="match status" value="1"/>
</dbReference>
<dbReference type="InterPro" id="IPR001611">
    <property type="entry name" value="Leu-rich_rpt"/>
</dbReference>
<feature type="domain" description="Ig-like" evidence="12">
    <location>
        <begin position="2054"/>
        <end position="2147"/>
    </location>
</feature>
<feature type="compositionally biased region" description="Polar residues" evidence="10">
    <location>
        <begin position="1044"/>
        <end position="1066"/>
    </location>
</feature>
<feature type="compositionally biased region" description="Polar residues" evidence="10">
    <location>
        <begin position="2352"/>
        <end position="2363"/>
    </location>
</feature>
<accession>A0A3B3HUF8</accession>
<feature type="region of interest" description="Disordered" evidence="10">
    <location>
        <begin position="1715"/>
        <end position="1761"/>
    </location>
</feature>
<evidence type="ECO:0000313" key="14">
    <source>
        <dbReference type="Proteomes" id="UP000001038"/>
    </source>
</evidence>
<evidence type="ECO:0000256" key="3">
    <source>
        <dbReference type="ARBA" id="ARBA00022692"/>
    </source>
</evidence>
<keyword evidence="9" id="KW-0393">Immunoglobulin domain</keyword>
<evidence type="ECO:0000256" key="7">
    <source>
        <dbReference type="ARBA" id="ARBA00023136"/>
    </source>
</evidence>
<feature type="signal peptide" evidence="11">
    <location>
        <begin position="1"/>
        <end position="26"/>
    </location>
</feature>
<dbReference type="PANTHER" id="PTHR45842:SF25">
    <property type="entry name" value="CARBOXYPEPTIDASE N SUBUNIT 2-LIKE"/>
    <property type="match status" value="1"/>
</dbReference>
<feature type="domain" description="Ig-like" evidence="12">
    <location>
        <begin position="1421"/>
        <end position="1515"/>
    </location>
</feature>
<dbReference type="Ensembl" id="ENSORLT00000034751.1">
    <property type="protein sequence ID" value="ENSORLP00000035380.1"/>
    <property type="gene ID" value="ENSORLG00000016206.2"/>
</dbReference>
<organism evidence="13 14">
    <name type="scientific">Oryzias latipes</name>
    <name type="common">Japanese rice fish</name>
    <name type="synonym">Japanese killifish</name>
    <dbReference type="NCBI Taxonomy" id="8090"/>
    <lineage>
        <taxon>Eukaryota</taxon>
        <taxon>Metazoa</taxon>
        <taxon>Chordata</taxon>
        <taxon>Craniata</taxon>
        <taxon>Vertebrata</taxon>
        <taxon>Euteleostomi</taxon>
        <taxon>Actinopterygii</taxon>
        <taxon>Neopterygii</taxon>
        <taxon>Teleostei</taxon>
        <taxon>Neoteleostei</taxon>
        <taxon>Acanthomorphata</taxon>
        <taxon>Ovalentaria</taxon>
        <taxon>Atherinomorphae</taxon>
        <taxon>Beloniformes</taxon>
        <taxon>Adrianichthyidae</taxon>
        <taxon>Oryziinae</taxon>
        <taxon>Oryzias</taxon>
    </lineage>
</organism>
<feature type="compositionally biased region" description="Polar residues" evidence="10">
    <location>
        <begin position="791"/>
        <end position="801"/>
    </location>
</feature>
<feature type="domain" description="Ig-like" evidence="12">
    <location>
        <begin position="1619"/>
        <end position="1713"/>
    </location>
</feature>
<dbReference type="Gene3D" id="2.60.40.10">
    <property type="entry name" value="Immunoglobulins"/>
    <property type="match status" value="11"/>
</dbReference>
<reference evidence="13 14" key="1">
    <citation type="journal article" date="2007" name="Nature">
        <title>The medaka draft genome and insights into vertebrate genome evolution.</title>
        <authorList>
            <person name="Kasahara M."/>
            <person name="Naruse K."/>
            <person name="Sasaki S."/>
            <person name="Nakatani Y."/>
            <person name="Qu W."/>
            <person name="Ahsan B."/>
            <person name="Yamada T."/>
            <person name="Nagayasu Y."/>
            <person name="Doi K."/>
            <person name="Kasai Y."/>
            <person name="Jindo T."/>
            <person name="Kobayashi D."/>
            <person name="Shimada A."/>
            <person name="Toyoda A."/>
            <person name="Kuroki Y."/>
            <person name="Fujiyama A."/>
            <person name="Sasaki T."/>
            <person name="Shimizu A."/>
            <person name="Asakawa S."/>
            <person name="Shimizu N."/>
            <person name="Hashimoto S."/>
            <person name="Yang J."/>
            <person name="Lee Y."/>
            <person name="Matsushima K."/>
            <person name="Sugano S."/>
            <person name="Sakaizumi M."/>
            <person name="Narita T."/>
            <person name="Ohishi K."/>
            <person name="Haga S."/>
            <person name="Ohta F."/>
            <person name="Nomoto H."/>
            <person name="Nogata K."/>
            <person name="Morishita T."/>
            <person name="Endo T."/>
            <person name="Shin-I T."/>
            <person name="Takeda H."/>
            <person name="Morishita S."/>
            <person name="Kohara Y."/>
        </authorList>
    </citation>
    <scope>NUCLEOTIDE SEQUENCE [LARGE SCALE GENOMIC DNA]</scope>
    <source>
        <strain evidence="13 14">Hd-rR</strain>
    </source>
</reference>
<dbReference type="InterPro" id="IPR003598">
    <property type="entry name" value="Ig_sub2"/>
</dbReference>
<feature type="compositionally biased region" description="Basic and acidic residues" evidence="10">
    <location>
        <begin position="727"/>
        <end position="743"/>
    </location>
</feature>
<evidence type="ECO:0000256" key="2">
    <source>
        <dbReference type="ARBA" id="ARBA00022614"/>
    </source>
</evidence>
<feature type="region of interest" description="Disordered" evidence="10">
    <location>
        <begin position="1343"/>
        <end position="1433"/>
    </location>
</feature>
<feature type="compositionally biased region" description="Basic and acidic residues" evidence="10">
    <location>
        <begin position="808"/>
        <end position="820"/>
    </location>
</feature>
<feature type="compositionally biased region" description="Low complexity" evidence="10">
    <location>
        <begin position="1349"/>
        <end position="1362"/>
    </location>
</feature>
<feature type="domain" description="Ig-like" evidence="12">
    <location>
        <begin position="2627"/>
        <end position="2722"/>
    </location>
</feature>
<evidence type="ECO:0000259" key="12">
    <source>
        <dbReference type="PROSITE" id="PS50835"/>
    </source>
</evidence>
<dbReference type="OrthoDB" id="676979at2759"/>
<dbReference type="Gene3D" id="3.80.10.10">
    <property type="entry name" value="Ribonuclease Inhibitor"/>
    <property type="match status" value="2"/>
</dbReference>
<feature type="compositionally biased region" description="Basic and acidic residues" evidence="10">
    <location>
        <begin position="1109"/>
        <end position="1121"/>
    </location>
</feature>
<evidence type="ECO:0000313" key="13">
    <source>
        <dbReference type="Ensembl" id="ENSORLP00000035380.1"/>
    </source>
</evidence>
<name>A0A3B3HUF8_ORYLA</name>
<evidence type="ECO:0000256" key="8">
    <source>
        <dbReference type="ARBA" id="ARBA00023157"/>
    </source>
</evidence>
<feature type="domain" description="Ig-like" evidence="12">
    <location>
        <begin position="2375"/>
        <end position="2468"/>
    </location>
</feature>
<dbReference type="FunFam" id="2.60.40.10:FF:000076">
    <property type="entry name" value="Leucine-rich repeat and Ig domain-containing 4"/>
    <property type="match status" value="2"/>
</dbReference>
<gene>
    <name evidence="13" type="primary">LOC101168083</name>
</gene>
<dbReference type="PROSITE" id="PS50835">
    <property type="entry name" value="IG_LIKE"/>
    <property type="match status" value="11"/>
</dbReference>
<feature type="domain" description="Ig-like" evidence="12">
    <location>
        <begin position="567"/>
        <end position="654"/>
    </location>
</feature>
<feature type="region of interest" description="Disordered" evidence="10">
    <location>
        <begin position="1187"/>
        <end position="1228"/>
    </location>
</feature>
<feature type="region of interest" description="Disordered" evidence="10">
    <location>
        <begin position="791"/>
        <end position="838"/>
    </location>
</feature>
<dbReference type="GeneID" id="101168083"/>
<evidence type="ECO:0000256" key="5">
    <source>
        <dbReference type="ARBA" id="ARBA00022737"/>
    </source>
</evidence>
<dbReference type="InterPro" id="IPR032675">
    <property type="entry name" value="LRR_dom_sf"/>
</dbReference>
<feature type="compositionally biased region" description="Polar residues" evidence="10">
    <location>
        <begin position="1133"/>
        <end position="1146"/>
    </location>
</feature>
<keyword evidence="8" id="KW-1015">Disulfide bond</keyword>
<evidence type="ECO:0000256" key="11">
    <source>
        <dbReference type="SAM" id="SignalP"/>
    </source>
</evidence>
<keyword evidence="6" id="KW-1133">Transmembrane helix</keyword>
<dbReference type="PANTHER" id="PTHR45842">
    <property type="entry name" value="SYNAPTIC ADHESION-LIKE MOLECULE SALM"/>
    <property type="match status" value="1"/>
</dbReference>
<feature type="compositionally biased region" description="Basic and acidic residues" evidence="10">
    <location>
        <begin position="876"/>
        <end position="890"/>
    </location>
</feature>
<comment type="subcellular location">
    <subcellularLocation>
        <location evidence="1">Membrane</location>
        <topology evidence="1">Single-pass membrane protein</topology>
    </subcellularLocation>
</comment>
<proteinExistence type="predicted"/>
<dbReference type="InterPro" id="IPR000372">
    <property type="entry name" value="LRRNT"/>
</dbReference>
<dbReference type="InterPro" id="IPR003591">
    <property type="entry name" value="Leu-rich_rpt_typical-subtyp"/>
</dbReference>
<feature type="compositionally biased region" description="Low complexity" evidence="10">
    <location>
        <begin position="1409"/>
        <end position="1427"/>
    </location>
</feature>
<dbReference type="InterPro" id="IPR013783">
    <property type="entry name" value="Ig-like_fold"/>
</dbReference>
<feature type="compositionally biased region" description="Basic and acidic residues" evidence="10">
    <location>
        <begin position="704"/>
        <end position="717"/>
    </location>
</feature>
<keyword evidence="4 11" id="KW-0732">Signal</keyword>
<dbReference type="InterPro" id="IPR036179">
    <property type="entry name" value="Ig-like_dom_sf"/>
</dbReference>
<dbReference type="Pfam" id="PF00047">
    <property type="entry name" value="ig"/>
    <property type="match status" value="1"/>
</dbReference>
<feature type="compositionally biased region" description="Basic and acidic residues" evidence="10">
    <location>
        <begin position="1716"/>
        <end position="1729"/>
    </location>
</feature>
<dbReference type="FunFam" id="2.60.40.10:FF:000032">
    <property type="entry name" value="palladin isoform X1"/>
    <property type="match status" value="1"/>
</dbReference>
<keyword evidence="14" id="KW-1185">Reference proteome</keyword>
<sequence length="2722" mass="297602">MYRVFCWPSALLAASVLALVVSRSLSCPRSCNCYQTNEVHCTFRSLLTVPPGLPAQTRRINLGFNSIRRLQNKSLSGLRRVELLMLHSNDLHHLPDAVFRDMNSLQILKLSYNKLREISSTLTFSGLTSLLRLYLDHNLLQHIHPRALLQLPSLRLLRLQGNRLHQLHPHTLCTLSLLNTYYFSTLRHLDLSNNSLTTLPKDSLATAPLLETLILHSNPWSCDCRLNWFLPWSLAHPGIMKCPNGPQCPVCALPTSLQGQGLLDQPAMLCSSPVIHSPGKETFLEPELSEIQSSETFREPLGSVSLGLSDQQGNSVDLSCNITHSSDSQEMTLLPDKSVTSSSPLSLSLSLTLECFMVEQSYEKLWRILAYYSDTAAQFEREIMLSKAPELAYRYKQTSETTGYYHTGVKASVKAKLHWLLQSAIGIQLNRVQSSRHKVQLIYTTRVLAPPDLISNHSASSITSHPWVLISSNNSFTSYVATARSNMELSCPILSSGNPKVWWILPDGSKIIASSNNVDGRLQVTASGLLLQKVHLSDAGIYYCVAEVRRDIDVLPLRLAVEESSIPHSGELVGPPVMATVGENVSLSCKMFGSPQPEISWILPDGNILRRGLASSMGLMIQSNGSLSLLNPSPRDVGHYRCIGVNQYGSDSLSFPLKLNPKHIMPFEMLFPKGPQSASGRSTKIRAPLFHQAGEGSGDDVEQEEPRGPANNKERPVLFESHPQRRYRGEKVEQRGPMREGPLRRGGRPVLATERRRNRFQNRNRGSTNRLRLDPQKWADLLAKIRQKTANISSSQLTKGNPTAEPKQGNEDGGGIRDRTQNIGTETETEGSSEDDAVVQDKMSQPVQFPHAEPQINTEIKTHADAETDVEMPTEKHIPPKNEADTHTQTEKVNPVTKTPSIPIVTKTPSIPIKKNETILPHSNSEAKKIVLETKEGPKQGIYPRPGSSWPRQRLLPNAVPNSRNQSHWNLQRKLGKRRRLGWPRVRPGTSPQPLPDVMRPRPQAVFPDSRTSPTNLLQTVPTTTFMPVLLTTNQIDASNIDPSLYSQSYSPPGTSVSPTTDSTGPPLSPFAINRSTFTDPVSQSSKTSQSKKSTLNKKQTPTLSKTVISEERVPDTHDATFTHGTLTHAETKSASAKSTEKPVSTHSKDLEGDILDKSHFSTTHSFYAFSVPKESSKLPTARTIMRNTSTSPKRASYDGSTSGSLTNENILSNSHRTTTKSPFLSASNNSVTPTTTFAIEPLSSDTTTITSTTTSTSVTSSTPVFSTISTTGTITSTLNPLDDMFNTTSDPANRKKDATVSFDISPGSSTAFSTISKKMTTIFSSSTSPLVIKTAPLNTIESTQRGLSSTTITMTTTSPRSSSRHFDEVDPRASPASVAPAWSQHPTDWKSSEANSIPDSHKSRSPYPTSALHPAAPLAPAVSSRPRIADPHTRTVSFPAESIAMLACEAEGQPKPSIIWTKVATGAMMSIHSRGQRFEVLPNGTLVIKNVQPPDRGTYICSANNFLGRDRLLTTLEVWTRPPRMRLGSYREVTIHQGGEVHLECQADGAPSPLLSWVLPDGSTLTPGTRSDRVIMSTNATLFISATLPSDRGVYRCVASNSAGSASASVRVHVSSLPPVIQQPRKEHLLLPPGMSVFVHCFARGAPPPTLRWRIPNGTLVRPSQFLPGNLFVLPNGTLHIRSVESRDMGDYECTASNVMGSAKRTVTVEVTGGTDEKIPSEDTKEAVSKNSSLSSKKGVLPIPSSPSDTLSSFKSSSPHPTNRYSNLLLPASPWNTFSNLSSKFNKTFIASPTHFTNFRKTNHSFLSPSSTVPTNKTNISTNINTTRVLSSFPVVRKAPLHPLPVSPFTKARIVSTSPPTFSLPYGGVLLLHCTTTGNPVPVIIWRTPSRKLVDANYSFDRRLKVHPNGTLSVQAVRQSDAGDYLCIARNKVADDYRLLRVAVATKPAKIEPKQPLSHMVFYGKPLKVDCQAFGLPDPVVQWSLPDGTMVNSVLNGEGRGLRSRRLTVFDNGTLLVPAVGIKEEGEYTCYAENQEGQDTMKVKVKVTMTSPPTFTEDRRPSIVKVRQGATVTIPCLATGNPVPKVMWFSPTHRAIPQSLGSRFYSGRSVVGSDGTLQIRFAQKGDSGNYTCRAINSVGERSKVVSLDVEAPTYGLYGQTGERGWSTNQHGTTYATRPGDSIDNPRITGHRFIPNKLQSNNNSNSNDFGRTRNMSPSNGVNLSISGSHPTIRSDSQRGFHRIVSGGNTGIHFGENRTQNVGIEDENSGIKSSGSVRSSSRSGNSRDTIRGQTGELKPETINNELVAERTNSDGSTSRDSGRLNDISSNVGNFRVSFSSYKEDAKTIRGNDFSRNSELRGTNDNNRRDGLSGHTDTVVGVVTTTKKQAVKGQTVLLPCPYRGNPPLRQAWLLPGNGMLPAPFYGSRLIVHRNGSLEIRGVQVGDSGTLVCVVKSEGEEAVARVELEISEPQGEFKPVQSRLVQGKTQTISLDSAPQPLSPLYLQKRVNPLVVPQPVNSPPVFAPVSEPKVSYRTAPLVSIISGETLRLKCPASSGQTFLTWTTPSGKVLSRGDRDDSGRFILQEDRTLIVNQASVFDRGTYTCRSSTNDSSSISVVTLPVIVIAYPPRITKGPSPMTYTHIGVAVELPCLTIATPRATVTWETPDLTQLRMMGQPRIYGNNYLSPQGSLVIQNPTHRDTGFYKCTAKNVIGTDSKATYLHVI</sequence>
<reference evidence="13" key="2">
    <citation type="submission" date="2025-08" db="UniProtKB">
        <authorList>
            <consortium name="Ensembl"/>
        </authorList>
    </citation>
    <scope>IDENTIFICATION</scope>
    <source>
        <strain evidence="13">Hd-rR</strain>
    </source>
</reference>
<dbReference type="SMART" id="SM00013">
    <property type="entry name" value="LRRNT"/>
    <property type="match status" value="1"/>
</dbReference>
<feature type="region of interest" description="Disordered" evidence="10">
    <location>
        <begin position="1044"/>
        <end position="1150"/>
    </location>
</feature>
<feature type="region of interest" description="Disordered" evidence="10">
    <location>
        <begin position="876"/>
        <end position="907"/>
    </location>
</feature>
<keyword evidence="5" id="KW-0677">Repeat</keyword>
<dbReference type="RefSeq" id="XP_011488198.2">
    <property type="nucleotide sequence ID" value="XM_011489896.3"/>
</dbReference>
<dbReference type="InterPro" id="IPR007110">
    <property type="entry name" value="Ig-like_dom"/>
</dbReference>
<feature type="domain" description="Ig-like" evidence="12">
    <location>
        <begin position="1949"/>
        <end position="2049"/>
    </location>
</feature>
<feature type="region of interest" description="Disordered" evidence="10">
    <location>
        <begin position="692"/>
        <end position="772"/>
    </location>
</feature>
<dbReference type="InterPro" id="IPR003599">
    <property type="entry name" value="Ig_sub"/>
</dbReference>
<feature type="compositionally biased region" description="Acidic residues" evidence="10">
    <location>
        <begin position="827"/>
        <end position="838"/>
    </location>
</feature>
<dbReference type="GeneTree" id="ENSGT00940000159942"/>
<feature type="chain" id="PRO_5017205738" description="Ig-like domain-containing protein" evidence="11">
    <location>
        <begin position="27"/>
        <end position="2722"/>
    </location>
</feature>
<dbReference type="PROSITE" id="PS51450">
    <property type="entry name" value="LRR"/>
    <property type="match status" value="2"/>
</dbReference>
<keyword evidence="2" id="KW-0433">Leucine-rich repeat</keyword>
<dbReference type="SMART" id="SM00408">
    <property type="entry name" value="IGc2"/>
    <property type="match status" value="11"/>
</dbReference>
<feature type="region of interest" description="Disordered" evidence="10">
    <location>
        <begin position="2192"/>
        <end position="2328"/>
    </location>
</feature>
<dbReference type="Proteomes" id="UP000001038">
    <property type="component" value="Chromosome 21"/>
</dbReference>
<dbReference type="InterPro" id="IPR013151">
    <property type="entry name" value="Immunoglobulin_dom"/>
</dbReference>
<feature type="domain" description="Ig-like" evidence="12">
    <location>
        <begin position="1524"/>
        <end position="1616"/>
    </location>
</feature>
<dbReference type="KEGG" id="ola:101168083"/>
<dbReference type="SUPFAM" id="SSF52058">
    <property type="entry name" value="L domain-like"/>
    <property type="match status" value="1"/>
</dbReference>
<feature type="domain" description="Ig-like" evidence="12">
    <location>
        <begin position="2528"/>
        <end position="2614"/>
    </location>
</feature>
<reference evidence="13" key="3">
    <citation type="submission" date="2025-09" db="UniProtKB">
        <authorList>
            <consortium name="Ensembl"/>
        </authorList>
    </citation>
    <scope>IDENTIFICATION</scope>
    <source>
        <strain evidence="13">Hd-rR</strain>
    </source>
</reference>
<dbReference type="CDD" id="cd00096">
    <property type="entry name" value="Ig"/>
    <property type="match status" value="3"/>
</dbReference>
<dbReference type="InParanoid" id="A0A3B3HUF8"/>
<dbReference type="GO" id="GO:0005886">
    <property type="term" value="C:plasma membrane"/>
    <property type="evidence" value="ECO:0000318"/>
    <property type="project" value="GO_Central"/>
</dbReference>